<feature type="region of interest" description="Disordered" evidence="1">
    <location>
        <begin position="45"/>
        <end position="69"/>
    </location>
</feature>
<evidence type="ECO:0000313" key="2">
    <source>
        <dbReference type="EMBL" id="TWI32765.1"/>
    </source>
</evidence>
<comment type="caution">
    <text evidence="2">The sequence shown here is derived from an EMBL/GenBank/DDBJ whole genome shotgun (WGS) entry which is preliminary data.</text>
</comment>
<organism evidence="2 3">
    <name type="scientific">Paracoccus sulfuroxidans</name>
    <dbReference type="NCBI Taxonomy" id="384678"/>
    <lineage>
        <taxon>Bacteria</taxon>
        <taxon>Pseudomonadati</taxon>
        <taxon>Pseudomonadota</taxon>
        <taxon>Alphaproteobacteria</taxon>
        <taxon>Rhodobacterales</taxon>
        <taxon>Paracoccaceae</taxon>
        <taxon>Paracoccus</taxon>
    </lineage>
</organism>
<name>A0A562NKN2_9RHOB</name>
<proteinExistence type="predicted"/>
<sequence>MTEERLSALIEAANASNLTIDLLEALTQGLSRQAFLRVMGNASSMPSYMKSSDSPYLARKAKAPSRESL</sequence>
<reference evidence="2 3" key="1">
    <citation type="journal article" date="2015" name="Stand. Genomic Sci.">
        <title>Genomic Encyclopedia of Bacterial and Archaeal Type Strains, Phase III: the genomes of soil and plant-associated and newly described type strains.</title>
        <authorList>
            <person name="Whitman W.B."/>
            <person name="Woyke T."/>
            <person name="Klenk H.P."/>
            <person name="Zhou Y."/>
            <person name="Lilburn T.G."/>
            <person name="Beck B.J."/>
            <person name="De Vos P."/>
            <person name="Vandamme P."/>
            <person name="Eisen J.A."/>
            <person name="Garrity G."/>
            <person name="Hugenholtz P."/>
            <person name="Kyrpides N.C."/>
        </authorList>
    </citation>
    <scope>NUCLEOTIDE SEQUENCE [LARGE SCALE GENOMIC DNA]</scope>
    <source>
        <strain evidence="2 3">CGMCC 1.5364</strain>
    </source>
</reference>
<feature type="compositionally biased region" description="Low complexity" evidence="1">
    <location>
        <begin position="45"/>
        <end position="56"/>
    </location>
</feature>
<evidence type="ECO:0000256" key="1">
    <source>
        <dbReference type="SAM" id="MobiDB-lite"/>
    </source>
</evidence>
<dbReference type="Proteomes" id="UP000316225">
    <property type="component" value="Unassembled WGS sequence"/>
</dbReference>
<evidence type="ECO:0000313" key="3">
    <source>
        <dbReference type="Proteomes" id="UP000316225"/>
    </source>
</evidence>
<gene>
    <name evidence="2" type="ORF">IQ24_02640</name>
</gene>
<keyword evidence="3" id="KW-1185">Reference proteome</keyword>
<dbReference type="AlphaFoldDB" id="A0A562NKN2"/>
<protein>
    <submittedName>
        <fullName evidence="2">Uncharacterized protein</fullName>
    </submittedName>
</protein>
<dbReference type="EMBL" id="VLKU01000008">
    <property type="protein sequence ID" value="TWI32765.1"/>
    <property type="molecule type" value="Genomic_DNA"/>
</dbReference>
<accession>A0A562NKN2</accession>